<gene>
    <name evidence="1" type="ORF">CM83_44019</name>
    <name evidence="2" type="ORF">g.81309</name>
</gene>
<proteinExistence type="predicted"/>
<reference evidence="1" key="2">
    <citation type="submission" date="2014-07" db="EMBL/GenBank/DDBJ databases">
        <authorList>
            <person name="Hull J."/>
        </authorList>
    </citation>
    <scope>NUCLEOTIDE SEQUENCE</scope>
</reference>
<feature type="non-terminal residue" evidence="1">
    <location>
        <position position="1"/>
    </location>
</feature>
<dbReference type="EMBL" id="GBHO01030346">
    <property type="protein sequence ID" value="JAG13258.1"/>
    <property type="molecule type" value="Transcribed_RNA"/>
</dbReference>
<sequence>DFVPTVMDAYSIHDTVDHRYLTLVLLVLTYHRYLQFNQKAKAERNNSTCLLPWLHPFQVPPIHTIPQIEKEKPCKNGKKPRPFFYQRVAIDWECFEYRERETMEEQSIFFIGYWSPTKSVDF</sequence>
<reference evidence="2" key="3">
    <citation type="journal article" date="2016" name="Gigascience">
        <title>De novo construction of an expanded transcriptome assembly for the western tarnished plant bug, Lygus hesperus.</title>
        <authorList>
            <person name="Tassone E.E."/>
            <person name="Geib S.M."/>
            <person name="Hall B."/>
            <person name="Fabrick J.A."/>
            <person name="Brent C.S."/>
            <person name="Hull J.J."/>
        </authorList>
    </citation>
    <scope>NUCLEOTIDE SEQUENCE</scope>
</reference>
<name>A0A0A9X393_LYGHE</name>
<evidence type="ECO:0000313" key="1">
    <source>
        <dbReference type="EMBL" id="JAG13258.1"/>
    </source>
</evidence>
<dbReference type="AlphaFoldDB" id="A0A0A9X393"/>
<reference evidence="1" key="1">
    <citation type="journal article" date="2014" name="PLoS ONE">
        <title>Transcriptome-Based Identification of ABC Transporters in the Western Tarnished Plant Bug Lygus hesperus.</title>
        <authorList>
            <person name="Hull J.J."/>
            <person name="Chaney K."/>
            <person name="Geib S.M."/>
            <person name="Fabrick J.A."/>
            <person name="Brent C.S."/>
            <person name="Walsh D."/>
            <person name="Lavine L.C."/>
        </authorList>
    </citation>
    <scope>NUCLEOTIDE SEQUENCE</scope>
</reference>
<organism evidence="1">
    <name type="scientific">Lygus hesperus</name>
    <name type="common">Western plant bug</name>
    <dbReference type="NCBI Taxonomy" id="30085"/>
    <lineage>
        <taxon>Eukaryota</taxon>
        <taxon>Metazoa</taxon>
        <taxon>Ecdysozoa</taxon>
        <taxon>Arthropoda</taxon>
        <taxon>Hexapoda</taxon>
        <taxon>Insecta</taxon>
        <taxon>Pterygota</taxon>
        <taxon>Neoptera</taxon>
        <taxon>Paraneoptera</taxon>
        <taxon>Hemiptera</taxon>
        <taxon>Heteroptera</taxon>
        <taxon>Panheteroptera</taxon>
        <taxon>Cimicomorpha</taxon>
        <taxon>Miridae</taxon>
        <taxon>Mirini</taxon>
        <taxon>Lygus</taxon>
    </lineage>
</organism>
<protein>
    <submittedName>
        <fullName evidence="1">Non-lysosomal glucosylceramidase</fullName>
    </submittedName>
</protein>
<accession>A0A0A9X393</accession>
<evidence type="ECO:0000313" key="2">
    <source>
        <dbReference type="EMBL" id="JAQ09052.1"/>
    </source>
</evidence>
<dbReference type="EMBL" id="GDHC01009577">
    <property type="protein sequence ID" value="JAQ09052.1"/>
    <property type="molecule type" value="Transcribed_RNA"/>
</dbReference>